<keyword evidence="3" id="KW-0106">Calcium</keyword>
<dbReference type="PANTHER" id="PTHR34524:SF6">
    <property type="entry name" value="CALCYPHOSINE LIKE"/>
    <property type="match status" value="1"/>
</dbReference>
<dbReference type="InterPro" id="IPR011992">
    <property type="entry name" value="EF-hand-dom_pair"/>
</dbReference>
<dbReference type="Pfam" id="PF13499">
    <property type="entry name" value="EF-hand_7"/>
    <property type="match status" value="2"/>
</dbReference>
<feature type="domain" description="EF-hand" evidence="5">
    <location>
        <begin position="75"/>
        <end position="110"/>
    </location>
</feature>
<comment type="caution">
    <text evidence="6">The sequence shown here is derived from an EMBL/GenBank/DDBJ whole genome shotgun (WGS) entry which is preliminary data.</text>
</comment>
<dbReference type="Gene3D" id="1.10.238.10">
    <property type="entry name" value="EF-hand"/>
    <property type="match status" value="2"/>
</dbReference>
<dbReference type="FunFam" id="1.10.238.10:FF:000178">
    <property type="entry name" value="Calmodulin-2 A"/>
    <property type="match status" value="1"/>
</dbReference>
<feature type="domain" description="EF-hand" evidence="5">
    <location>
        <begin position="111"/>
        <end position="146"/>
    </location>
</feature>
<reference evidence="6 7" key="1">
    <citation type="submission" date="2021-06" db="EMBL/GenBank/DDBJ databases">
        <title>Caerostris extrusa draft genome.</title>
        <authorList>
            <person name="Kono N."/>
            <person name="Arakawa K."/>
        </authorList>
    </citation>
    <scope>NUCLEOTIDE SEQUENCE [LARGE SCALE GENOMIC DNA]</scope>
</reference>
<dbReference type="GO" id="GO:0043226">
    <property type="term" value="C:organelle"/>
    <property type="evidence" value="ECO:0007669"/>
    <property type="project" value="UniProtKB-ARBA"/>
</dbReference>
<evidence type="ECO:0000313" key="6">
    <source>
        <dbReference type="EMBL" id="GIX67887.1"/>
    </source>
</evidence>
<dbReference type="PANTHER" id="PTHR34524">
    <property type="entry name" value="CALCYPHOSIN"/>
    <property type="match status" value="1"/>
</dbReference>
<keyword evidence="2" id="KW-0677">Repeat</keyword>
<evidence type="ECO:0000313" key="7">
    <source>
        <dbReference type="Proteomes" id="UP001054945"/>
    </source>
</evidence>
<name>A0AAV4M7Y6_CAEEX</name>
<evidence type="ECO:0000256" key="2">
    <source>
        <dbReference type="ARBA" id="ARBA00022737"/>
    </source>
</evidence>
<organism evidence="6 7">
    <name type="scientific">Caerostris extrusa</name>
    <name type="common">Bark spider</name>
    <name type="synonym">Caerostris bankana</name>
    <dbReference type="NCBI Taxonomy" id="172846"/>
    <lineage>
        <taxon>Eukaryota</taxon>
        <taxon>Metazoa</taxon>
        <taxon>Ecdysozoa</taxon>
        <taxon>Arthropoda</taxon>
        <taxon>Chelicerata</taxon>
        <taxon>Arachnida</taxon>
        <taxon>Araneae</taxon>
        <taxon>Araneomorphae</taxon>
        <taxon>Entelegynae</taxon>
        <taxon>Araneoidea</taxon>
        <taxon>Araneidae</taxon>
        <taxon>Caerostris</taxon>
    </lineage>
</organism>
<sequence>MAFSNAGFRDVTQAIHCRRNRLVCQFVAGISSINIFLHLLIVTFLRLSDCLICTKIKMSAVIEKLREYCRQRGAHGIIGLSRAFRLIDDNRDRKLDLEEMKIGLREYGATLDDDEISELFQEIDKDGSGTVSFDEFLKAVRPPLSQDRLDIIEKAFAKMDNSGDGSVTLEDLRGVYNGKEHPDVVAGKKSEDEVLLEFLANFDTPNKADGKVSKDEFIDYYAGVSASIDLDEYFVTMMERAWQL</sequence>
<accession>A0AAV4M7Y6</accession>
<dbReference type="GO" id="GO:0005509">
    <property type="term" value="F:calcium ion binding"/>
    <property type="evidence" value="ECO:0007669"/>
    <property type="project" value="InterPro"/>
</dbReference>
<evidence type="ECO:0000259" key="5">
    <source>
        <dbReference type="PROSITE" id="PS50222"/>
    </source>
</evidence>
<keyword evidence="1" id="KW-0479">Metal-binding</keyword>
<feature type="transmembrane region" description="Helical" evidence="4">
    <location>
        <begin position="22"/>
        <end position="45"/>
    </location>
</feature>
<protein>
    <submittedName>
        <fullName evidence="6">Calcyphosin-like protein</fullName>
    </submittedName>
</protein>
<dbReference type="CDD" id="cd00051">
    <property type="entry name" value="EFh"/>
    <property type="match status" value="1"/>
</dbReference>
<keyword evidence="4" id="KW-0812">Transmembrane</keyword>
<proteinExistence type="predicted"/>
<gene>
    <name evidence="6" type="primary">Capsl</name>
    <name evidence="6" type="ORF">CEXT_374861</name>
</gene>
<keyword evidence="4" id="KW-1133">Transmembrane helix</keyword>
<dbReference type="Proteomes" id="UP001054945">
    <property type="component" value="Unassembled WGS sequence"/>
</dbReference>
<feature type="domain" description="EF-hand" evidence="5">
    <location>
        <begin position="147"/>
        <end position="182"/>
    </location>
</feature>
<dbReference type="PROSITE" id="PS00018">
    <property type="entry name" value="EF_HAND_1"/>
    <property type="match status" value="3"/>
</dbReference>
<dbReference type="InterPro" id="IPR051581">
    <property type="entry name" value="Ca-bind"/>
</dbReference>
<evidence type="ECO:0000256" key="4">
    <source>
        <dbReference type="SAM" id="Phobius"/>
    </source>
</evidence>
<dbReference type="InterPro" id="IPR002048">
    <property type="entry name" value="EF_hand_dom"/>
</dbReference>
<keyword evidence="7" id="KW-1185">Reference proteome</keyword>
<dbReference type="SMART" id="SM00054">
    <property type="entry name" value="EFh"/>
    <property type="match status" value="4"/>
</dbReference>
<dbReference type="InterPro" id="IPR018247">
    <property type="entry name" value="EF_Hand_1_Ca_BS"/>
</dbReference>
<dbReference type="AlphaFoldDB" id="A0AAV4M7Y6"/>
<dbReference type="PROSITE" id="PS50222">
    <property type="entry name" value="EF_HAND_2"/>
    <property type="match status" value="3"/>
</dbReference>
<dbReference type="EMBL" id="BPLR01019441">
    <property type="protein sequence ID" value="GIX67887.1"/>
    <property type="molecule type" value="Genomic_DNA"/>
</dbReference>
<evidence type="ECO:0000256" key="3">
    <source>
        <dbReference type="ARBA" id="ARBA00022837"/>
    </source>
</evidence>
<dbReference type="SUPFAM" id="SSF47473">
    <property type="entry name" value="EF-hand"/>
    <property type="match status" value="1"/>
</dbReference>
<keyword evidence="4" id="KW-0472">Membrane</keyword>
<evidence type="ECO:0000256" key="1">
    <source>
        <dbReference type="ARBA" id="ARBA00022723"/>
    </source>
</evidence>